<gene>
    <name evidence="2" type="ORF">CWI81_04050</name>
</gene>
<dbReference type="OrthoDB" id="6522758at2"/>
<organism evidence="2 3">
    <name type="scientific">Idiomarina seosinensis</name>
    <dbReference type="NCBI Taxonomy" id="281739"/>
    <lineage>
        <taxon>Bacteria</taxon>
        <taxon>Pseudomonadati</taxon>
        <taxon>Pseudomonadota</taxon>
        <taxon>Gammaproteobacteria</taxon>
        <taxon>Alteromonadales</taxon>
        <taxon>Idiomarinaceae</taxon>
        <taxon>Idiomarina</taxon>
    </lineage>
</organism>
<name>A0A432ZI83_9GAMM</name>
<dbReference type="Proteomes" id="UP000287908">
    <property type="component" value="Unassembled WGS sequence"/>
</dbReference>
<feature type="transmembrane region" description="Helical" evidence="1">
    <location>
        <begin position="7"/>
        <end position="24"/>
    </location>
</feature>
<dbReference type="EMBL" id="PIQF01000001">
    <property type="protein sequence ID" value="RUO77658.1"/>
    <property type="molecule type" value="Genomic_DNA"/>
</dbReference>
<comment type="caution">
    <text evidence="2">The sequence shown here is derived from an EMBL/GenBank/DDBJ whole genome shotgun (WGS) entry which is preliminary data.</text>
</comment>
<dbReference type="AlphaFoldDB" id="A0A432ZI83"/>
<evidence type="ECO:0000256" key="1">
    <source>
        <dbReference type="SAM" id="Phobius"/>
    </source>
</evidence>
<feature type="transmembrane region" description="Helical" evidence="1">
    <location>
        <begin position="81"/>
        <end position="101"/>
    </location>
</feature>
<dbReference type="InterPro" id="IPR021306">
    <property type="entry name" value="DUF2878"/>
</dbReference>
<keyword evidence="1" id="KW-1133">Transmembrane helix</keyword>
<reference evidence="2 3" key="1">
    <citation type="journal article" date="2011" name="Front. Microbiol.">
        <title>Genomic signatures of strain selection and enhancement in Bacillus atrophaeus var. globigii, a historical biowarfare simulant.</title>
        <authorList>
            <person name="Gibbons H.S."/>
            <person name="Broomall S.M."/>
            <person name="McNew L.A."/>
            <person name="Daligault H."/>
            <person name="Chapman C."/>
            <person name="Bruce D."/>
            <person name="Karavis M."/>
            <person name="Krepps M."/>
            <person name="McGregor P.A."/>
            <person name="Hong C."/>
            <person name="Park K.H."/>
            <person name="Akmal A."/>
            <person name="Feldman A."/>
            <person name="Lin J.S."/>
            <person name="Chang W.E."/>
            <person name="Higgs B.W."/>
            <person name="Demirev P."/>
            <person name="Lindquist J."/>
            <person name="Liem A."/>
            <person name="Fochler E."/>
            <person name="Read T.D."/>
            <person name="Tapia R."/>
            <person name="Johnson S."/>
            <person name="Bishop-Lilly K.A."/>
            <person name="Detter C."/>
            <person name="Han C."/>
            <person name="Sozhamannan S."/>
            <person name="Rosenzweig C.N."/>
            <person name="Skowronski E.W."/>
        </authorList>
    </citation>
    <scope>NUCLEOTIDE SEQUENCE [LARGE SCALE GENOMIC DNA]</scope>
    <source>
        <strain evidence="2 3">CL-SP19</strain>
    </source>
</reference>
<feature type="transmembrane region" description="Helical" evidence="1">
    <location>
        <begin position="30"/>
        <end position="48"/>
    </location>
</feature>
<keyword evidence="3" id="KW-1185">Reference proteome</keyword>
<protein>
    <submittedName>
        <fullName evidence="2">DUF2878 domain-containing protein</fullName>
    </submittedName>
</protein>
<evidence type="ECO:0000313" key="3">
    <source>
        <dbReference type="Proteomes" id="UP000287908"/>
    </source>
</evidence>
<accession>A0A432ZI83</accession>
<proteinExistence type="predicted"/>
<keyword evidence="1" id="KW-0472">Membrane</keyword>
<dbReference type="Pfam" id="PF11086">
    <property type="entry name" value="DUF2878"/>
    <property type="match status" value="1"/>
</dbReference>
<keyword evidence="1" id="KW-0812">Transmembrane</keyword>
<feature type="transmembrane region" description="Helical" evidence="1">
    <location>
        <begin position="55"/>
        <end position="75"/>
    </location>
</feature>
<dbReference type="RefSeq" id="WP_126783930.1">
    <property type="nucleotide sequence ID" value="NZ_PIQF01000001.1"/>
</dbReference>
<evidence type="ECO:0000313" key="2">
    <source>
        <dbReference type="EMBL" id="RUO77658.1"/>
    </source>
</evidence>
<feature type="transmembrane region" description="Helical" evidence="1">
    <location>
        <begin position="137"/>
        <end position="156"/>
    </location>
</feature>
<sequence length="169" mass="18503">MTNSIKHKLISFVLFNILWLSAVAGRDSYILLTGALVLAQVVYSVWVARVRLRLILQLFAVGLLLEAIATATGAIDFSGGLFPLWLAVLWLGFASMAPVALDWLAKTPWLAALLGAISGPFSYWVGLNLEAGNSESLLQMVITYALVWSLFMLFFCRALKAKAGERLVL</sequence>
<feature type="transmembrane region" description="Helical" evidence="1">
    <location>
        <begin position="108"/>
        <end position="125"/>
    </location>
</feature>